<comment type="caution">
    <text evidence="2">The sequence shown here is derived from an EMBL/GenBank/DDBJ whole genome shotgun (WGS) entry which is preliminary data.</text>
</comment>
<feature type="region of interest" description="Disordered" evidence="1">
    <location>
        <begin position="67"/>
        <end position="97"/>
    </location>
</feature>
<dbReference type="AlphaFoldDB" id="A0A4C1ZHC3"/>
<organism evidence="2 3">
    <name type="scientific">Eumeta variegata</name>
    <name type="common">Bagworm moth</name>
    <name type="synonym">Eumeta japonica</name>
    <dbReference type="NCBI Taxonomy" id="151549"/>
    <lineage>
        <taxon>Eukaryota</taxon>
        <taxon>Metazoa</taxon>
        <taxon>Ecdysozoa</taxon>
        <taxon>Arthropoda</taxon>
        <taxon>Hexapoda</taxon>
        <taxon>Insecta</taxon>
        <taxon>Pterygota</taxon>
        <taxon>Neoptera</taxon>
        <taxon>Endopterygota</taxon>
        <taxon>Lepidoptera</taxon>
        <taxon>Glossata</taxon>
        <taxon>Ditrysia</taxon>
        <taxon>Tineoidea</taxon>
        <taxon>Psychidae</taxon>
        <taxon>Oiketicinae</taxon>
        <taxon>Eumeta</taxon>
    </lineage>
</organism>
<evidence type="ECO:0000256" key="1">
    <source>
        <dbReference type="SAM" id="MobiDB-lite"/>
    </source>
</evidence>
<keyword evidence="3" id="KW-1185">Reference proteome</keyword>
<evidence type="ECO:0000313" key="3">
    <source>
        <dbReference type="Proteomes" id="UP000299102"/>
    </source>
</evidence>
<proteinExistence type="predicted"/>
<gene>
    <name evidence="2" type="ORF">EVAR_55677_1</name>
</gene>
<reference evidence="2 3" key="1">
    <citation type="journal article" date="2019" name="Commun. Biol.">
        <title>The bagworm genome reveals a unique fibroin gene that provides high tensile strength.</title>
        <authorList>
            <person name="Kono N."/>
            <person name="Nakamura H."/>
            <person name="Ohtoshi R."/>
            <person name="Tomita M."/>
            <person name="Numata K."/>
            <person name="Arakawa K."/>
        </authorList>
    </citation>
    <scope>NUCLEOTIDE SEQUENCE [LARGE SCALE GENOMIC DNA]</scope>
</reference>
<dbReference type="EMBL" id="BGZK01001770">
    <property type="protein sequence ID" value="GBP85935.1"/>
    <property type="molecule type" value="Genomic_DNA"/>
</dbReference>
<feature type="compositionally biased region" description="Basic and acidic residues" evidence="1">
    <location>
        <begin position="67"/>
        <end position="76"/>
    </location>
</feature>
<accession>A0A4C1ZHC3</accession>
<evidence type="ECO:0000313" key="2">
    <source>
        <dbReference type="EMBL" id="GBP85935.1"/>
    </source>
</evidence>
<protein>
    <submittedName>
        <fullName evidence="2">Uncharacterized protein</fullName>
    </submittedName>
</protein>
<sequence>MTIGCVNRISRSLKCGGASAVDAPRDTKIQAYDGVAPLDPRTPRHCTLKHACVCLFVKQIKANNRRDRVTDFEKSKTSPPKFLTRRPNSGSRPCHGLSGGPRAVTWRLRSRDLVLADSHASCKRKCDRFKVPTLKTRRKLYDLVHHYKLTHPIVDSPSCSISSRHHRRLRHGRACPYAYAVVTPLTATPF</sequence>
<dbReference type="Proteomes" id="UP000299102">
    <property type="component" value="Unassembled WGS sequence"/>
</dbReference>
<name>A0A4C1ZHC3_EUMVA</name>